<accession>A0ABT1W1W1</accession>
<keyword evidence="1" id="KW-1133">Transmembrane helix</keyword>
<sequence>MDAFKKLLGTAAFDFGGVIVFYILFATIGLRAAIIGTLVFVPLDAARRHWLGIGFPRLYILSTAMVLIFGTIDVFSKTPFMLKYEGSVTETMVGIAFAIGARGKSIIEELVMQQQPDFRIPHRRRYFQLVTATWSLYFFCMAGFYLWVGLHSTLGHAVVIRQVAGIAGSMAMAIFSFSGSFAAGIYKALGLLPRTPDPDYEAATTA</sequence>
<dbReference type="EMBL" id="JAMSKV010000001">
    <property type="protein sequence ID" value="MCQ8276847.1"/>
    <property type="molecule type" value="Genomic_DNA"/>
</dbReference>
<gene>
    <name evidence="2" type="ORF">NFI95_00080</name>
</gene>
<feature type="transmembrane region" description="Helical" evidence="1">
    <location>
        <begin position="126"/>
        <end position="147"/>
    </location>
</feature>
<keyword evidence="1" id="KW-0472">Membrane</keyword>
<feature type="transmembrane region" description="Helical" evidence="1">
    <location>
        <begin position="12"/>
        <end position="38"/>
    </location>
</feature>
<keyword evidence="3" id="KW-1185">Reference proteome</keyword>
<evidence type="ECO:0000256" key="1">
    <source>
        <dbReference type="SAM" id="Phobius"/>
    </source>
</evidence>
<comment type="caution">
    <text evidence="2">The sequence shown here is derived from an EMBL/GenBank/DDBJ whole genome shotgun (WGS) entry which is preliminary data.</text>
</comment>
<feature type="transmembrane region" description="Helical" evidence="1">
    <location>
        <begin position="159"/>
        <end position="186"/>
    </location>
</feature>
<dbReference type="InterPro" id="IPR006008">
    <property type="entry name" value="YciB"/>
</dbReference>
<dbReference type="Pfam" id="PF04279">
    <property type="entry name" value="IspA"/>
    <property type="match status" value="1"/>
</dbReference>
<evidence type="ECO:0000313" key="2">
    <source>
        <dbReference type="EMBL" id="MCQ8276847.1"/>
    </source>
</evidence>
<organism evidence="2 3">
    <name type="scientific">Endosaccharibacter trunci</name>
    <dbReference type="NCBI Taxonomy" id="2812733"/>
    <lineage>
        <taxon>Bacteria</taxon>
        <taxon>Pseudomonadati</taxon>
        <taxon>Pseudomonadota</taxon>
        <taxon>Alphaproteobacteria</taxon>
        <taxon>Acetobacterales</taxon>
        <taxon>Acetobacteraceae</taxon>
        <taxon>Endosaccharibacter</taxon>
    </lineage>
</organism>
<name>A0ABT1W1W1_9PROT</name>
<proteinExistence type="predicted"/>
<dbReference type="Proteomes" id="UP001524587">
    <property type="component" value="Unassembled WGS sequence"/>
</dbReference>
<evidence type="ECO:0000313" key="3">
    <source>
        <dbReference type="Proteomes" id="UP001524587"/>
    </source>
</evidence>
<feature type="transmembrane region" description="Helical" evidence="1">
    <location>
        <begin position="58"/>
        <end position="75"/>
    </location>
</feature>
<reference evidence="2 3" key="1">
    <citation type="submission" date="2022-06" db="EMBL/GenBank/DDBJ databases">
        <title>Endosaccharibacter gen. nov., sp. nov., endophytic bacteria isolated from sugarcane.</title>
        <authorList>
            <person name="Pitiwittayakul N."/>
            <person name="Yukphan P."/>
            <person name="Charoenyingcharoen P."/>
            <person name="Tanasupawat S."/>
        </authorList>
    </citation>
    <scope>NUCLEOTIDE SEQUENCE [LARGE SCALE GENOMIC DNA]</scope>
    <source>
        <strain evidence="2 3">KSS8</strain>
    </source>
</reference>
<dbReference type="RefSeq" id="WP_422862296.1">
    <property type="nucleotide sequence ID" value="NZ_JAMSKV010000001.1"/>
</dbReference>
<protein>
    <submittedName>
        <fullName evidence="2">Septation protein IspZ</fullName>
    </submittedName>
</protein>
<keyword evidence="1" id="KW-0812">Transmembrane</keyword>